<comment type="caution">
    <text evidence="7">The sequence shown here is derived from an EMBL/GenBank/DDBJ whole genome shotgun (WGS) entry which is preliminary data.</text>
</comment>
<evidence type="ECO:0000313" key="7">
    <source>
        <dbReference type="EMBL" id="GEO35746.1"/>
    </source>
</evidence>
<keyword evidence="3" id="KW-0902">Two-component regulatory system</keyword>
<evidence type="ECO:0000313" key="8">
    <source>
        <dbReference type="Proteomes" id="UP000321181"/>
    </source>
</evidence>
<evidence type="ECO:0000256" key="4">
    <source>
        <dbReference type="SAM" id="MobiDB-lite"/>
    </source>
</evidence>
<feature type="transmembrane region" description="Helical" evidence="5">
    <location>
        <begin position="161"/>
        <end position="189"/>
    </location>
</feature>
<feature type="transmembrane region" description="Helical" evidence="5">
    <location>
        <begin position="47"/>
        <end position="70"/>
    </location>
</feature>
<dbReference type="RefSeq" id="WP_146906792.1">
    <property type="nucleotide sequence ID" value="NZ_BAAARM010000007.1"/>
</dbReference>
<evidence type="ECO:0000256" key="5">
    <source>
        <dbReference type="SAM" id="Phobius"/>
    </source>
</evidence>
<dbReference type="GO" id="GO:0016020">
    <property type="term" value="C:membrane"/>
    <property type="evidence" value="ECO:0007669"/>
    <property type="project" value="InterPro"/>
</dbReference>
<keyword evidence="1" id="KW-0808">Transferase</keyword>
<name>A0A512DH32_9CELL</name>
<feature type="transmembrane region" description="Helical" evidence="5">
    <location>
        <begin position="82"/>
        <end position="102"/>
    </location>
</feature>
<keyword evidence="8" id="KW-1185">Reference proteome</keyword>
<dbReference type="Gene3D" id="3.30.565.10">
    <property type="entry name" value="Histidine kinase-like ATPase, C-terminal domain"/>
    <property type="match status" value="1"/>
</dbReference>
<dbReference type="PANTHER" id="PTHR24421">
    <property type="entry name" value="NITRATE/NITRITE SENSOR PROTEIN NARX-RELATED"/>
    <property type="match status" value="1"/>
</dbReference>
<dbReference type="Proteomes" id="UP000321181">
    <property type="component" value="Unassembled WGS sequence"/>
</dbReference>
<dbReference type="PANTHER" id="PTHR24421:SF63">
    <property type="entry name" value="SENSOR HISTIDINE KINASE DESK"/>
    <property type="match status" value="1"/>
</dbReference>
<sequence length="464" mass="47468">MTGMLTAWQRQTDPERVDMYTRWTIYLLLASAPLVALSLTSGLTTRAAAVFVTLTVAQTVAAVGVVRAALVRLVTGAPLSRPWLAALAATTLGALGVAVAALPLTGDLDQPVRSLALLVTLALALMAVAPVLGVRTLGLCGVGVGVVVAVTEVAAGREGAWVVGVLCVLVVWGMAVSFRISGWMLAVVWEQERSRTVHARLAVAEERLRFSRDLHDVVGRTLSAIAVKSELAAELARRGQDGAVEQMAEVRDLAQESLREVRGVVSGLRTADLAAELTGARSVLRSAGIDTRVVGEGTALPDDVQRALAWVVREAVTNVVRHAHARRCTIDLDVIGTGAPSSAGRHGRHDRAVAVLTITNDGLTDDGGTGEGGTGEGGTGEGGTGGGTTNGLSGEGRTADGGTGDGLVSDGVAAVRPGTTGSGLVGLTERLAEVGGSLTATADGDRFTLRATVPLPAADSMAAR</sequence>
<keyword evidence="5" id="KW-0812">Transmembrane</keyword>
<dbReference type="AlphaFoldDB" id="A0A512DH32"/>
<dbReference type="Gene3D" id="1.20.5.1930">
    <property type="match status" value="1"/>
</dbReference>
<dbReference type="GO" id="GO:0000155">
    <property type="term" value="F:phosphorelay sensor kinase activity"/>
    <property type="evidence" value="ECO:0007669"/>
    <property type="project" value="InterPro"/>
</dbReference>
<dbReference type="InterPro" id="IPR011712">
    <property type="entry name" value="Sig_transdc_His_kin_sub3_dim/P"/>
</dbReference>
<dbReference type="EMBL" id="BJYY01000022">
    <property type="protein sequence ID" value="GEO35746.1"/>
    <property type="molecule type" value="Genomic_DNA"/>
</dbReference>
<dbReference type="OrthoDB" id="5241784at2"/>
<keyword evidence="5" id="KW-1133">Transmembrane helix</keyword>
<evidence type="ECO:0000256" key="3">
    <source>
        <dbReference type="ARBA" id="ARBA00023012"/>
    </source>
</evidence>
<dbReference type="GO" id="GO:0046983">
    <property type="term" value="F:protein dimerization activity"/>
    <property type="evidence" value="ECO:0007669"/>
    <property type="project" value="InterPro"/>
</dbReference>
<keyword evidence="2" id="KW-0418">Kinase</keyword>
<feature type="transmembrane region" description="Helical" evidence="5">
    <location>
        <begin position="114"/>
        <end position="132"/>
    </location>
</feature>
<dbReference type="InterPro" id="IPR036890">
    <property type="entry name" value="HATPase_C_sf"/>
</dbReference>
<feature type="region of interest" description="Disordered" evidence="4">
    <location>
        <begin position="361"/>
        <end position="405"/>
    </location>
</feature>
<evidence type="ECO:0000256" key="1">
    <source>
        <dbReference type="ARBA" id="ARBA00022679"/>
    </source>
</evidence>
<feature type="compositionally biased region" description="Gly residues" evidence="4">
    <location>
        <begin position="365"/>
        <end position="389"/>
    </location>
</feature>
<evidence type="ECO:0000259" key="6">
    <source>
        <dbReference type="Pfam" id="PF07730"/>
    </source>
</evidence>
<evidence type="ECO:0000256" key="2">
    <source>
        <dbReference type="ARBA" id="ARBA00022777"/>
    </source>
</evidence>
<feature type="transmembrane region" description="Helical" evidence="5">
    <location>
        <begin position="20"/>
        <end position="41"/>
    </location>
</feature>
<reference evidence="7 8" key="1">
    <citation type="submission" date="2019-07" db="EMBL/GenBank/DDBJ databases">
        <title>Whole genome shotgun sequence of Cellulomonas aerilata NBRC 106308.</title>
        <authorList>
            <person name="Hosoyama A."/>
            <person name="Uohara A."/>
            <person name="Ohji S."/>
            <person name="Ichikawa N."/>
        </authorList>
    </citation>
    <scope>NUCLEOTIDE SEQUENCE [LARGE SCALE GENOMIC DNA]</scope>
    <source>
        <strain evidence="7 8">NBRC 106308</strain>
    </source>
</reference>
<gene>
    <name evidence="7" type="ORF">CAE01nite_34710</name>
</gene>
<proteinExistence type="predicted"/>
<feature type="domain" description="Signal transduction histidine kinase subgroup 3 dimerisation and phosphoacceptor" evidence="6">
    <location>
        <begin position="206"/>
        <end position="273"/>
    </location>
</feature>
<protein>
    <recommendedName>
        <fullName evidence="6">Signal transduction histidine kinase subgroup 3 dimerisation and phosphoacceptor domain-containing protein</fullName>
    </recommendedName>
</protein>
<dbReference type="Pfam" id="PF07730">
    <property type="entry name" value="HisKA_3"/>
    <property type="match status" value="1"/>
</dbReference>
<organism evidence="7 8">
    <name type="scientific">Cellulomonas aerilata</name>
    <dbReference type="NCBI Taxonomy" id="515326"/>
    <lineage>
        <taxon>Bacteria</taxon>
        <taxon>Bacillati</taxon>
        <taxon>Actinomycetota</taxon>
        <taxon>Actinomycetes</taxon>
        <taxon>Micrococcales</taxon>
        <taxon>Cellulomonadaceae</taxon>
        <taxon>Cellulomonas</taxon>
    </lineage>
</organism>
<dbReference type="InterPro" id="IPR050482">
    <property type="entry name" value="Sensor_HK_TwoCompSys"/>
</dbReference>
<accession>A0A512DH32</accession>
<keyword evidence="5" id="KW-0472">Membrane</keyword>